<keyword evidence="2" id="KW-0472">Membrane</keyword>
<sequence>MSAASGDNNALSLLACVLFVLGVVVVTLAVARRRGTGRTTPKHRIAGRTGHGRRRRLFSRQEKREQQPRVREPERVEAEDLPASVWAPPDQGGAPPPDTSTGGATRPAGPAGPAERAGPEEPAGPPEQAAPPERAGPADANADTLDLGGDLPTARLLAQADAALVAADNALCTSEQELTFAQAQHGRDATVGFVEAVTAARADIAEAFRIRQHLDDHEPEDEFSRRRVLRAIVEHCAAANQRLDARAEPFELLRASEEARLGSRLTVRRDEARTRLTVAARTWKELTAAYADSALRPVADNLTQAAARIDFATAELEQDGRRTGLRTAQQALGQAEALLDTLDAFAADLATAEDAAAELLADLHAEVAAGKAVLAMAGRPPGNARGDKIGLAADVSRADEAASTLATELAEARPDPVAGLRRLQEVSGPLGESLGAVRDPSSRVAHAREQLDQAMFAARATIDAAAAFLVTRRGAVGARARTRLFSARGELGQAAAATEAEPVEALVAARAAESLANQSLAAARADVERWSPTPLEGYESALLGGIVHAPDRTGRPYGSRFGGPGTRDRDRAA</sequence>
<comment type="caution">
    <text evidence="3">The sequence shown here is derived from an EMBL/GenBank/DDBJ whole genome shotgun (WGS) entry which is preliminary data.</text>
</comment>
<organism evidence="3 4">
    <name type="scientific">Asanoa siamensis</name>
    <dbReference type="NCBI Taxonomy" id="926357"/>
    <lineage>
        <taxon>Bacteria</taxon>
        <taxon>Bacillati</taxon>
        <taxon>Actinomycetota</taxon>
        <taxon>Actinomycetes</taxon>
        <taxon>Micromonosporales</taxon>
        <taxon>Micromonosporaceae</taxon>
        <taxon>Asanoa</taxon>
    </lineage>
</organism>
<feature type="compositionally biased region" description="Basic and acidic residues" evidence="1">
    <location>
        <begin position="59"/>
        <end position="78"/>
    </location>
</feature>
<accession>A0ABQ4CKD6</accession>
<evidence type="ECO:0000313" key="3">
    <source>
        <dbReference type="EMBL" id="GIF71750.1"/>
    </source>
</evidence>
<protein>
    <recommendedName>
        <fullName evidence="5">TPM domain-containing protein</fullName>
    </recommendedName>
</protein>
<reference evidence="3 4" key="1">
    <citation type="submission" date="2021-01" db="EMBL/GenBank/DDBJ databases">
        <title>Whole genome shotgun sequence of Asanoa siamensis NBRC 107932.</title>
        <authorList>
            <person name="Komaki H."/>
            <person name="Tamura T."/>
        </authorList>
    </citation>
    <scope>NUCLEOTIDE SEQUENCE [LARGE SCALE GENOMIC DNA]</scope>
    <source>
        <strain evidence="3 4">NBRC 107932</strain>
    </source>
</reference>
<name>A0ABQ4CKD6_9ACTN</name>
<keyword evidence="2" id="KW-1133">Transmembrane helix</keyword>
<feature type="compositionally biased region" description="Basic residues" evidence="1">
    <location>
        <begin position="34"/>
        <end position="58"/>
    </location>
</feature>
<feature type="region of interest" description="Disordered" evidence="1">
    <location>
        <begin position="549"/>
        <end position="573"/>
    </location>
</feature>
<evidence type="ECO:0000256" key="2">
    <source>
        <dbReference type="SAM" id="Phobius"/>
    </source>
</evidence>
<proteinExistence type="predicted"/>
<evidence type="ECO:0000256" key="1">
    <source>
        <dbReference type="SAM" id="MobiDB-lite"/>
    </source>
</evidence>
<feature type="transmembrane region" description="Helical" evidence="2">
    <location>
        <begin position="12"/>
        <end position="31"/>
    </location>
</feature>
<dbReference type="Proteomes" id="UP000604117">
    <property type="component" value="Unassembled WGS sequence"/>
</dbReference>
<feature type="region of interest" description="Disordered" evidence="1">
    <location>
        <begin position="34"/>
        <end position="147"/>
    </location>
</feature>
<evidence type="ECO:0000313" key="4">
    <source>
        <dbReference type="Proteomes" id="UP000604117"/>
    </source>
</evidence>
<keyword evidence="4" id="KW-1185">Reference proteome</keyword>
<dbReference type="EMBL" id="BONE01000007">
    <property type="protein sequence ID" value="GIF71750.1"/>
    <property type="molecule type" value="Genomic_DNA"/>
</dbReference>
<feature type="compositionally biased region" description="Low complexity" evidence="1">
    <location>
        <begin position="102"/>
        <end position="116"/>
    </location>
</feature>
<dbReference type="RefSeq" id="WP_203711338.1">
    <property type="nucleotide sequence ID" value="NZ_BONE01000007.1"/>
</dbReference>
<gene>
    <name evidence="3" type="ORF">Asi02nite_12680</name>
</gene>
<keyword evidence="2" id="KW-0812">Transmembrane</keyword>
<evidence type="ECO:0008006" key="5">
    <source>
        <dbReference type="Google" id="ProtNLM"/>
    </source>
</evidence>